<dbReference type="RefSeq" id="WP_116569789.1">
    <property type="nucleotide sequence ID" value="NZ_QDKP01000064.1"/>
</dbReference>
<feature type="transmembrane region" description="Helical" evidence="1">
    <location>
        <begin position="63"/>
        <end position="92"/>
    </location>
</feature>
<reference evidence="2 3" key="1">
    <citation type="submission" date="2018-04" db="EMBL/GenBank/DDBJ databases">
        <title>The genome sequence of Caulobacter sp. 736.</title>
        <authorList>
            <person name="Gao J."/>
            <person name="Sun J."/>
        </authorList>
    </citation>
    <scope>NUCLEOTIDE SEQUENCE [LARGE SCALE GENOMIC DNA]</scope>
    <source>
        <strain evidence="2 3">736</strain>
    </source>
</reference>
<dbReference type="EMBL" id="QDKP01000064">
    <property type="protein sequence ID" value="PVM71905.1"/>
    <property type="molecule type" value="Genomic_DNA"/>
</dbReference>
<evidence type="ECO:0000256" key="1">
    <source>
        <dbReference type="SAM" id="Phobius"/>
    </source>
</evidence>
<feature type="transmembrane region" description="Helical" evidence="1">
    <location>
        <begin position="126"/>
        <end position="147"/>
    </location>
</feature>
<feature type="transmembrane region" description="Helical" evidence="1">
    <location>
        <begin position="188"/>
        <end position="207"/>
    </location>
</feature>
<dbReference type="Proteomes" id="UP000244913">
    <property type="component" value="Unassembled WGS sequence"/>
</dbReference>
<keyword evidence="1" id="KW-1133">Transmembrane helix</keyword>
<keyword evidence="1" id="KW-0812">Transmembrane</keyword>
<gene>
    <name evidence="2" type="ORF">DDF65_22680</name>
</gene>
<evidence type="ECO:0000313" key="2">
    <source>
        <dbReference type="EMBL" id="PVM71905.1"/>
    </source>
</evidence>
<proteinExistence type="predicted"/>
<dbReference type="AlphaFoldDB" id="A0A2T9IXS1"/>
<sequence length="218" mass="23500">MSLAERLLDHAAAVLPAAQRDWAVGMKAELSAIDAPGEALAFAAGCVLAAYRRRINPMRIALVSARMFVAGVTLLTAVFHAFMPAYMLAILADLKLNGMNGFAGRFRMFKGRTADEAISGVLMMPLWHVVLMLAMAVAFGACAWFMAKGDMRRLFFAILAGVAAHTANTAAQLALWPTPYFVHPKVAGLNYVAFGLLLVAGLLFFGLDRWTRPKPATA</sequence>
<comment type="caution">
    <text evidence="2">The sequence shown here is derived from an EMBL/GenBank/DDBJ whole genome shotgun (WGS) entry which is preliminary data.</text>
</comment>
<keyword evidence="1" id="KW-0472">Membrane</keyword>
<feature type="transmembrane region" description="Helical" evidence="1">
    <location>
        <begin position="154"/>
        <end position="176"/>
    </location>
</feature>
<keyword evidence="3" id="KW-1185">Reference proteome</keyword>
<name>A0A2T9IXS1_9CAUL</name>
<accession>A0A2T9IXS1</accession>
<organism evidence="2 3">
    <name type="scientific">Caulobacter radicis</name>
    <dbReference type="NCBI Taxonomy" id="2172650"/>
    <lineage>
        <taxon>Bacteria</taxon>
        <taxon>Pseudomonadati</taxon>
        <taxon>Pseudomonadota</taxon>
        <taxon>Alphaproteobacteria</taxon>
        <taxon>Caulobacterales</taxon>
        <taxon>Caulobacteraceae</taxon>
        <taxon>Caulobacter</taxon>
    </lineage>
</organism>
<evidence type="ECO:0000313" key="3">
    <source>
        <dbReference type="Proteomes" id="UP000244913"/>
    </source>
</evidence>
<protein>
    <submittedName>
        <fullName evidence="2">Uncharacterized protein</fullName>
    </submittedName>
</protein>